<dbReference type="RefSeq" id="WP_327968784.1">
    <property type="nucleotide sequence ID" value="NZ_JARMQG010000210.1"/>
</dbReference>
<dbReference type="Proteomes" id="UP001330749">
    <property type="component" value="Unassembled WGS sequence"/>
</dbReference>
<proteinExistence type="predicted"/>
<reference evidence="4 5" key="1">
    <citation type="submission" date="2023-03" db="EMBL/GenBank/DDBJ databases">
        <title>Bacillus Genome Sequencing.</title>
        <authorList>
            <person name="Dunlap C."/>
        </authorList>
    </citation>
    <scope>NUCLEOTIDE SEQUENCE [LARGE SCALE GENOMIC DNA]</scope>
    <source>
        <strain evidence="4 5">B-14544</strain>
    </source>
</reference>
<evidence type="ECO:0000256" key="2">
    <source>
        <dbReference type="ARBA" id="ARBA00023315"/>
    </source>
</evidence>
<dbReference type="PROSITE" id="PS51186">
    <property type="entry name" value="GNAT"/>
    <property type="match status" value="1"/>
</dbReference>
<evidence type="ECO:0000256" key="1">
    <source>
        <dbReference type="ARBA" id="ARBA00022679"/>
    </source>
</evidence>
<gene>
    <name evidence="4" type="ORF">P4447_14920</name>
</gene>
<name>A0ABU6NBW4_9BACI</name>
<evidence type="ECO:0000313" key="4">
    <source>
        <dbReference type="EMBL" id="MED3563716.1"/>
    </source>
</evidence>
<comment type="caution">
    <text evidence="4">The sequence shown here is derived from an EMBL/GenBank/DDBJ whole genome shotgun (WGS) entry which is preliminary data.</text>
</comment>
<evidence type="ECO:0000313" key="5">
    <source>
        <dbReference type="Proteomes" id="UP001330749"/>
    </source>
</evidence>
<sequence length="168" mass="19414">MEIVSIGLDAFKKVRQLYSEITEDLQKKKIKQWDLFYPNRFVIKEDIKEGNLFGIYEANQLAGAVALDTNSSKEYDKIQWGDFQGSPLIVHRLAVHPKFQGKGYGKTLLSYAEEFASKNRHTSIRLDVFSGNPSAVKLYEKAGYVKRGEIYFPFRKEPYKCFEKEIVS</sequence>
<dbReference type="Gene3D" id="3.40.630.30">
    <property type="match status" value="1"/>
</dbReference>
<dbReference type="PANTHER" id="PTHR43420">
    <property type="entry name" value="ACETYLTRANSFERASE"/>
    <property type="match status" value="1"/>
</dbReference>
<dbReference type="InterPro" id="IPR050680">
    <property type="entry name" value="YpeA/RimI_acetyltransf"/>
</dbReference>
<dbReference type="EMBL" id="JARMQG010000210">
    <property type="protein sequence ID" value="MED3563716.1"/>
    <property type="molecule type" value="Genomic_DNA"/>
</dbReference>
<protein>
    <submittedName>
        <fullName evidence="4">GNAT family N-acetyltransferase</fullName>
    </submittedName>
</protein>
<evidence type="ECO:0000259" key="3">
    <source>
        <dbReference type="PROSITE" id="PS51186"/>
    </source>
</evidence>
<keyword evidence="5" id="KW-1185">Reference proteome</keyword>
<dbReference type="InterPro" id="IPR000182">
    <property type="entry name" value="GNAT_dom"/>
</dbReference>
<accession>A0ABU6NBW4</accession>
<dbReference type="Pfam" id="PF00583">
    <property type="entry name" value="Acetyltransf_1"/>
    <property type="match status" value="1"/>
</dbReference>
<dbReference type="InterPro" id="IPR016181">
    <property type="entry name" value="Acyl_CoA_acyltransferase"/>
</dbReference>
<dbReference type="CDD" id="cd04301">
    <property type="entry name" value="NAT_SF"/>
    <property type="match status" value="1"/>
</dbReference>
<organism evidence="4 5">
    <name type="scientific">Bacillus xiapuensis</name>
    <dbReference type="NCBI Taxonomy" id="2014075"/>
    <lineage>
        <taxon>Bacteria</taxon>
        <taxon>Bacillati</taxon>
        <taxon>Bacillota</taxon>
        <taxon>Bacilli</taxon>
        <taxon>Bacillales</taxon>
        <taxon>Bacillaceae</taxon>
        <taxon>Bacillus</taxon>
    </lineage>
</organism>
<dbReference type="SUPFAM" id="SSF55729">
    <property type="entry name" value="Acyl-CoA N-acyltransferases (Nat)"/>
    <property type="match status" value="1"/>
</dbReference>
<keyword evidence="1" id="KW-0808">Transferase</keyword>
<dbReference type="PANTHER" id="PTHR43420:SF47">
    <property type="entry name" value="N-ACETYLTRANSFERASE DOMAIN-CONTAINING PROTEIN"/>
    <property type="match status" value="1"/>
</dbReference>
<feature type="domain" description="N-acetyltransferase" evidence="3">
    <location>
        <begin position="1"/>
        <end position="165"/>
    </location>
</feature>
<keyword evidence="2" id="KW-0012">Acyltransferase</keyword>